<dbReference type="HOGENOM" id="CLU_071098_0_0_1"/>
<dbReference type="PANTHER" id="PTHR47204">
    <property type="entry name" value="OS02G0168900 PROTEIN"/>
    <property type="match status" value="1"/>
</dbReference>
<evidence type="ECO:0000313" key="2">
    <source>
        <dbReference type="EMBL" id="EMD38970.1"/>
    </source>
</evidence>
<proteinExistence type="predicted"/>
<accession>M2R373</accession>
<dbReference type="STRING" id="914234.M2R373"/>
<dbReference type="AlphaFoldDB" id="M2R373"/>
<dbReference type="PANTHER" id="PTHR47204:SF1">
    <property type="entry name" value="RIBONUCLEASE H2 SUBUNIT C"/>
    <property type="match status" value="1"/>
</dbReference>
<organism evidence="2 3">
    <name type="scientific">Ceriporiopsis subvermispora (strain B)</name>
    <name type="common">White-rot fungus</name>
    <name type="synonym">Gelatoporia subvermispora</name>
    <dbReference type="NCBI Taxonomy" id="914234"/>
    <lineage>
        <taxon>Eukaryota</taxon>
        <taxon>Fungi</taxon>
        <taxon>Dikarya</taxon>
        <taxon>Basidiomycota</taxon>
        <taxon>Agaricomycotina</taxon>
        <taxon>Agaricomycetes</taxon>
        <taxon>Polyporales</taxon>
        <taxon>Gelatoporiaceae</taxon>
        <taxon>Gelatoporia</taxon>
    </lineage>
</organism>
<name>M2R373_CERS8</name>
<dbReference type="OrthoDB" id="6222486at2759"/>
<feature type="compositionally biased region" description="Basic residues" evidence="1">
    <location>
        <begin position="216"/>
        <end position="229"/>
    </location>
</feature>
<keyword evidence="3" id="KW-1185">Reference proteome</keyword>
<dbReference type="Pfam" id="PF08615">
    <property type="entry name" value="RNase_H2_suC"/>
    <property type="match status" value="1"/>
</dbReference>
<dbReference type="Proteomes" id="UP000016930">
    <property type="component" value="Unassembled WGS sequence"/>
</dbReference>
<reference evidence="2 3" key="1">
    <citation type="journal article" date="2012" name="Proc. Natl. Acad. Sci. U.S.A.">
        <title>Comparative genomics of Ceriporiopsis subvermispora and Phanerochaete chrysosporium provide insight into selective ligninolysis.</title>
        <authorList>
            <person name="Fernandez-Fueyo E."/>
            <person name="Ruiz-Duenas F.J."/>
            <person name="Ferreira P."/>
            <person name="Floudas D."/>
            <person name="Hibbett D.S."/>
            <person name="Canessa P."/>
            <person name="Larrondo L.F."/>
            <person name="James T.Y."/>
            <person name="Seelenfreund D."/>
            <person name="Lobos S."/>
            <person name="Polanco R."/>
            <person name="Tello M."/>
            <person name="Honda Y."/>
            <person name="Watanabe T."/>
            <person name="Watanabe T."/>
            <person name="Ryu J.S."/>
            <person name="Kubicek C.P."/>
            <person name="Schmoll M."/>
            <person name="Gaskell J."/>
            <person name="Hammel K.E."/>
            <person name="St John F.J."/>
            <person name="Vanden Wymelenberg A."/>
            <person name="Sabat G."/>
            <person name="Splinter BonDurant S."/>
            <person name="Syed K."/>
            <person name="Yadav J.S."/>
            <person name="Doddapaneni H."/>
            <person name="Subramanian V."/>
            <person name="Lavin J.L."/>
            <person name="Oguiza J.A."/>
            <person name="Perez G."/>
            <person name="Pisabarro A.G."/>
            <person name="Ramirez L."/>
            <person name="Santoyo F."/>
            <person name="Master E."/>
            <person name="Coutinho P.M."/>
            <person name="Henrissat B."/>
            <person name="Lombard V."/>
            <person name="Magnuson J.K."/>
            <person name="Kuees U."/>
            <person name="Hori C."/>
            <person name="Igarashi K."/>
            <person name="Samejima M."/>
            <person name="Held B.W."/>
            <person name="Barry K.W."/>
            <person name="LaButti K.M."/>
            <person name="Lapidus A."/>
            <person name="Lindquist E.A."/>
            <person name="Lucas S.M."/>
            <person name="Riley R."/>
            <person name="Salamov A.A."/>
            <person name="Hoffmeister D."/>
            <person name="Schwenk D."/>
            <person name="Hadar Y."/>
            <person name="Yarden O."/>
            <person name="de Vries R.P."/>
            <person name="Wiebenga A."/>
            <person name="Stenlid J."/>
            <person name="Eastwood D."/>
            <person name="Grigoriev I.V."/>
            <person name="Berka R.M."/>
            <person name="Blanchette R.A."/>
            <person name="Kersten P."/>
            <person name="Martinez A.T."/>
            <person name="Vicuna R."/>
            <person name="Cullen D."/>
        </authorList>
    </citation>
    <scope>NUCLEOTIDE SEQUENCE [LARGE SCALE GENOMIC DNA]</scope>
    <source>
        <strain evidence="2 3">B</strain>
    </source>
</reference>
<feature type="compositionally biased region" description="Basic and acidic residues" evidence="1">
    <location>
        <begin position="203"/>
        <end position="215"/>
    </location>
</feature>
<dbReference type="GO" id="GO:0006401">
    <property type="term" value="P:RNA catabolic process"/>
    <property type="evidence" value="ECO:0007669"/>
    <property type="project" value="InterPro"/>
</dbReference>
<feature type="compositionally biased region" description="Acidic residues" evidence="1">
    <location>
        <begin position="235"/>
        <end position="246"/>
    </location>
</feature>
<dbReference type="EMBL" id="KB445794">
    <property type="protein sequence ID" value="EMD38970.1"/>
    <property type="molecule type" value="Genomic_DNA"/>
</dbReference>
<dbReference type="InterPro" id="IPR013924">
    <property type="entry name" value="RNase_H2_suC"/>
</dbReference>
<dbReference type="Gene3D" id="2.40.128.680">
    <property type="match status" value="1"/>
</dbReference>
<sequence length="310" mass="33394">MSTQSQLLEIAPLEASLPKCTPNLMPFHIAYSGPAPVSTYLRVRPAPAFVFGQEDNHTSKYFGTASETATGSATASSSRSTLVATSTSVTLDTDPTSTQETQSSLEELSSKITRETEDGTIEETQSTLVATTSTVTLATETITADASQSDSASKSSSASAERWAASFRGRAMQGLTISLPEGYAGIVLRAPEDGTAEVAAARKAQDRAREREKAKARAQKAGRKGTRRSARVESDVEDEDMDDCGNGEEQNGMVDGTYPEEPVRTLTATSTFSQFVLWNPDFPVDEGKDEYLRSLTEWTRLAAEIHRVDL</sequence>
<gene>
    <name evidence="2" type="ORF">CERSUDRAFT_93010</name>
</gene>
<dbReference type="GO" id="GO:0032299">
    <property type="term" value="C:ribonuclease H2 complex"/>
    <property type="evidence" value="ECO:0007669"/>
    <property type="project" value="InterPro"/>
</dbReference>
<protein>
    <submittedName>
        <fullName evidence="2">Uncharacterized protein</fullName>
    </submittedName>
</protein>
<evidence type="ECO:0000313" key="3">
    <source>
        <dbReference type="Proteomes" id="UP000016930"/>
    </source>
</evidence>
<evidence type="ECO:0000256" key="1">
    <source>
        <dbReference type="SAM" id="MobiDB-lite"/>
    </source>
</evidence>
<feature type="region of interest" description="Disordered" evidence="1">
    <location>
        <begin position="203"/>
        <end position="257"/>
    </location>
</feature>